<evidence type="ECO:0000313" key="3">
    <source>
        <dbReference type="Proteomes" id="UP000719412"/>
    </source>
</evidence>
<evidence type="ECO:0000256" key="1">
    <source>
        <dbReference type="SAM" id="MobiDB-lite"/>
    </source>
</evidence>
<evidence type="ECO:0000313" key="2">
    <source>
        <dbReference type="EMBL" id="KAH0817123.1"/>
    </source>
</evidence>
<reference evidence="2" key="2">
    <citation type="submission" date="2021-08" db="EMBL/GenBank/DDBJ databases">
        <authorList>
            <person name="Eriksson T."/>
        </authorList>
    </citation>
    <scope>NUCLEOTIDE SEQUENCE</scope>
    <source>
        <strain evidence="2">Stoneville</strain>
        <tissue evidence="2">Whole head</tissue>
    </source>
</reference>
<accession>A0A8J6HMT6</accession>
<keyword evidence="3" id="KW-1185">Reference proteome</keyword>
<feature type="region of interest" description="Disordered" evidence="1">
    <location>
        <begin position="128"/>
        <end position="154"/>
    </location>
</feature>
<proteinExistence type="predicted"/>
<reference evidence="2" key="1">
    <citation type="journal article" date="2020" name="J Insects Food Feed">
        <title>The yellow mealworm (Tenebrio molitor) genome: a resource for the emerging insects as food and feed industry.</title>
        <authorList>
            <person name="Eriksson T."/>
            <person name="Andere A."/>
            <person name="Kelstrup H."/>
            <person name="Emery V."/>
            <person name="Picard C."/>
        </authorList>
    </citation>
    <scope>NUCLEOTIDE SEQUENCE</scope>
    <source>
        <strain evidence="2">Stoneville</strain>
        <tissue evidence="2">Whole head</tissue>
    </source>
</reference>
<name>A0A8J6HMT6_TENMO</name>
<gene>
    <name evidence="2" type="ORF">GEV33_005668</name>
</gene>
<protein>
    <submittedName>
        <fullName evidence="2">Uncharacterized protein</fullName>
    </submittedName>
</protein>
<organism evidence="2 3">
    <name type="scientific">Tenebrio molitor</name>
    <name type="common">Yellow mealworm beetle</name>
    <dbReference type="NCBI Taxonomy" id="7067"/>
    <lineage>
        <taxon>Eukaryota</taxon>
        <taxon>Metazoa</taxon>
        <taxon>Ecdysozoa</taxon>
        <taxon>Arthropoda</taxon>
        <taxon>Hexapoda</taxon>
        <taxon>Insecta</taxon>
        <taxon>Pterygota</taxon>
        <taxon>Neoptera</taxon>
        <taxon>Endopterygota</taxon>
        <taxon>Coleoptera</taxon>
        <taxon>Polyphaga</taxon>
        <taxon>Cucujiformia</taxon>
        <taxon>Tenebrionidae</taxon>
        <taxon>Tenebrio</taxon>
    </lineage>
</organism>
<feature type="region of interest" description="Disordered" evidence="1">
    <location>
        <begin position="162"/>
        <end position="181"/>
    </location>
</feature>
<dbReference type="Proteomes" id="UP000719412">
    <property type="component" value="Unassembled WGS sequence"/>
</dbReference>
<dbReference type="AlphaFoldDB" id="A0A8J6HMT6"/>
<dbReference type="EMBL" id="JABDTM020020272">
    <property type="protein sequence ID" value="KAH0817123.1"/>
    <property type="molecule type" value="Genomic_DNA"/>
</dbReference>
<sequence>MNIPIDVDAKLLIIPEKDVDEYDVMMLAEETCEMSLFSAVVGRHTAGVALRSDGVQGSAVRVRGDHLVEAKSSGDGVRDLGDVLGGEVDKGVFVLTSVGPGISSWQRRKSERAGERIGVQRGCGGVTGSGGWNWGRPGSLTRGANGPETGDERDDLVRSLGERTGRKQGMSGMSWGANGPETGDDLVRSLGKRTGRKSGVGSGVGGCIRSRVGAGARRVRWMIRIGIGIGILDKEENRLATLSVKTGNKFQRHL</sequence>
<comment type="caution">
    <text evidence="2">The sequence shown here is derived from an EMBL/GenBank/DDBJ whole genome shotgun (WGS) entry which is preliminary data.</text>
</comment>